<sequence>MHAKYLSIIAAFMASSVAAVRIEHTGLAGGGGGGATSCIPTCSVYVEGERGCNGRAEFVGSCNEQDGDQVKDVGGCNGVNVRWVATGGEGTLEVRDANGFDSFKVENCEAPVTTSIRCTFDKGCAANKA</sequence>
<proteinExistence type="predicted"/>
<evidence type="ECO:0000313" key="1">
    <source>
        <dbReference type="EMBL" id="KAJ3542194.1"/>
    </source>
</evidence>
<keyword evidence="2" id="KW-1185">Reference proteome</keyword>
<name>A0ACC1SLS5_9HYPO</name>
<reference evidence="1" key="1">
    <citation type="submission" date="2022-08" db="EMBL/GenBank/DDBJ databases">
        <title>Genome Sequence of Fusarium decemcellulare.</title>
        <authorList>
            <person name="Buettner E."/>
        </authorList>
    </citation>
    <scope>NUCLEOTIDE SEQUENCE</scope>
    <source>
        <strain evidence="1">Babe19</strain>
    </source>
</reference>
<dbReference type="Proteomes" id="UP001148629">
    <property type="component" value="Unassembled WGS sequence"/>
</dbReference>
<gene>
    <name evidence="1" type="ORF">NM208_g4222</name>
</gene>
<dbReference type="EMBL" id="JANRMS010000308">
    <property type="protein sequence ID" value="KAJ3542194.1"/>
    <property type="molecule type" value="Genomic_DNA"/>
</dbReference>
<comment type="caution">
    <text evidence="1">The sequence shown here is derived from an EMBL/GenBank/DDBJ whole genome shotgun (WGS) entry which is preliminary data.</text>
</comment>
<accession>A0ACC1SLS5</accession>
<organism evidence="1 2">
    <name type="scientific">Fusarium decemcellulare</name>
    <dbReference type="NCBI Taxonomy" id="57161"/>
    <lineage>
        <taxon>Eukaryota</taxon>
        <taxon>Fungi</taxon>
        <taxon>Dikarya</taxon>
        <taxon>Ascomycota</taxon>
        <taxon>Pezizomycotina</taxon>
        <taxon>Sordariomycetes</taxon>
        <taxon>Hypocreomycetidae</taxon>
        <taxon>Hypocreales</taxon>
        <taxon>Nectriaceae</taxon>
        <taxon>Fusarium</taxon>
        <taxon>Fusarium decemcellulare species complex</taxon>
    </lineage>
</organism>
<evidence type="ECO:0000313" key="2">
    <source>
        <dbReference type="Proteomes" id="UP001148629"/>
    </source>
</evidence>
<protein>
    <submittedName>
        <fullName evidence="1">Uncharacterized protein</fullName>
    </submittedName>
</protein>